<dbReference type="Gene3D" id="3.40.50.300">
    <property type="entry name" value="P-loop containing nucleotide triphosphate hydrolases"/>
    <property type="match status" value="2"/>
</dbReference>
<evidence type="ECO:0000256" key="3">
    <source>
        <dbReference type="ARBA" id="ARBA00022517"/>
    </source>
</evidence>
<evidence type="ECO:0000256" key="7">
    <source>
        <dbReference type="ARBA" id="ARBA00032345"/>
    </source>
</evidence>
<keyword evidence="5 8" id="KW-0547">Nucleotide-binding</keyword>
<feature type="binding site" evidence="8">
    <location>
        <begin position="333"/>
        <end position="336"/>
    </location>
    <ligand>
        <name>GTP</name>
        <dbReference type="ChEBI" id="CHEBI:37565"/>
        <label>2</label>
    </ligand>
</feature>
<evidence type="ECO:0000256" key="2">
    <source>
        <dbReference type="ARBA" id="ARBA00020953"/>
    </source>
</evidence>
<dbReference type="CDD" id="cd01895">
    <property type="entry name" value="EngA2"/>
    <property type="match status" value="1"/>
</dbReference>
<proteinExistence type="inferred from homology"/>
<comment type="function">
    <text evidence="8 10">GTPase that plays an essential role in the late steps of ribosome biogenesis.</text>
</comment>
<gene>
    <name evidence="8" type="primary">der</name>
    <name evidence="13" type="ORF">SAMN05421831_104179</name>
</gene>
<dbReference type="Proteomes" id="UP000242999">
    <property type="component" value="Unassembled WGS sequence"/>
</dbReference>
<evidence type="ECO:0000256" key="1">
    <source>
        <dbReference type="ARBA" id="ARBA00008279"/>
    </source>
</evidence>
<dbReference type="InterPro" id="IPR027417">
    <property type="entry name" value="P-loop_NTPase"/>
</dbReference>
<dbReference type="STRING" id="64971.SAMN05421831_104179"/>
<feature type="binding site" evidence="8">
    <location>
        <begin position="268"/>
        <end position="272"/>
    </location>
    <ligand>
        <name>GTP</name>
        <dbReference type="ChEBI" id="CHEBI:37565"/>
        <label>2</label>
    </ligand>
</feature>
<dbReference type="GO" id="GO:0005525">
    <property type="term" value="F:GTP binding"/>
    <property type="evidence" value="ECO:0007669"/>
    <property type="project" value="UniProtKB-UniRule"/>
</dbReference>
<dbReference type="Pfam" id="PF01926">
    <property type="entry name" value="MMR_HSR1"/>
    <property type="match status" value="2"/>
</dbReference>
<dbReference type="AlphaFoldDB" id="A0A1H6S0R2"/>
<dbReference type="InterPro" id="IPR032859">
    <property type="entry name" value="KH_dom-like"/>
</dbReference>
<dbReference type="PIRSF" id="PIRSF006485">
    <property type="entry name" value="GTP-binding_EngA"/>
    <property type="match status" value="1"/>
</dbReference>
<dbReference type="FunFam" id="3.30.300.20:FF:000004">
    <property type="entry name" value="GTPase Der"/>
    <property type="match status" value="1"/>
</dbReference>
<dbReference type="PANTHER" id="PTHR43834">
    <property type="entry name" value="GTPASE DER"/>
    <property type="match status" value="1"/>
</dbReference>
<dbReference type="PRINTS" id="PR00326">
    <property type="entry name" value="GTP1OBG"/>
</dbReference>
<feature type="binding site" evidence="8">
    <location>
        <begin position="221"/>
        <end position="228"/>
    </location>
    <ligand>
        <name>GTP</name>
        <dbReference type="ChEBI" id="CHEBI:37565"/>
        <label>2</label>
    </ligand>
</feature>
<dbReference type="InterPro" id="IPR031166">
    <property type="entry name" value="G_ENGA"/>
</dbReference>
<dbReference type="NCBIfam" id="TIGR00231">
    <property type="entry name" value="small_GTP"/>
    <property type="match status" value="2"/>
</dbReference>
<evidence type="ECO:0000259" key="12">
    <source>
        <dbReference type="PROSITE" id="PS51712"/>
    </source>
</evidence>
<dbReference type="FunFam" id="3.40.50.300:FF:000057">
    <property type="entry name" value="GTPase Der"/>
    <property type="match status" value="1"/>
</dbReference>
<keyword evidence="4 10" id="KW-0677">Repeat</keyword>
<comment type="subunit">
    <text evidence="8">Associates with the 50S ribosomal subunit.</text>
</comment>
<dbReference type="RefSeq" id="WP_093309049.1">
    <property type="nucleotide sequence ID" value="NZ_FNYH01000004.1"/>
</dbReference>
<evidence type="ECO:0000256" key="8">
    <source>
        <dbReference type="HAMAP-Rule" id="MF_00195"/>
    </source>
</evidence>
<evidence type="ECO:0000313" key="14">
    <source>
        <dbReference type="Proteomes" id="UP000242999"/>
    </source>
</evidence>
<dbReference type="SUPFAM" id="SSF52540">
    <property type="entry name" value="P-loop containing nucleoside triphosphate hydrolases"/>
    <property type="match status" value="2"/>
</dbReference>
<dbReference type="InterPro" id="IPR016484">
    <property type="entry name" value="GTPase_Der"/>
</dbReference>
<comment type="similarity">
    <text evidence="1 8 9 10">Belongs to the TRAFAC class TrmE-Era-EngA-EngB-Septin-like GTPase superfamily. EngA (Der) GTPase family.</text>
</comment>
<feature type="domain" description="EngA-type G" evidence="12">
    <location>
        <begin position="3"/>
        <end position="166"/>
    </location>
</feature>
<feature type="binding site" evidence="8">
    <location>
        <begin position="118"/>
        <end position="121"/>
    </location>
    <ligand>
        <name>GTP</name>
        <dbReference type="ChEBI" id="CHEBI:37565"/>
        <label>1</label>
    </ligand>
</feature>
<feature type="domain" description="EngA-type G" evidence="12">
    <location>
        <begin position="215"/>
        <end position="388"/>
    </location>
</feature>
<sequence>MNPVIALVGRPNVGKSTLFNRLTRTRDALVADLPGLTRDRKYGEGRVGGIPYLLIDTGGISGDEQGIDALMAGQSLLAIQEADAVLFLVDARAGMTAADEMIAQHLRQQGKQAWVLVNKTDGLDADTYSAEFYALGLGEPVAIAAAHGRGVTQMIQNVLLDLRPEAMAEVLAQAQAESLYTSKRKAQALAEQAQPEMDAAADPFKRELNLDEEQIRISVVGRPNVGKSTLINRILGEERVVVFDQPGTTRDAIEIPYERDERKYLLVDTAGIRRRKYVSEVAEKFSIIKTLQAVRDSHVSVMVIDARVGLVEQDLHLLDFILESGRALVIAVNKWDGMTPEARQELKQDIERRLGFVEYADIHFISALHGTNVGHLYASIDQAFRSAFSRWSTNRLTRLLEDVVQEHQPPLVKGRRIKLRYAHQGGLNPPLIVVHGNQTQVLADSYKRYLMNTFRKILKIKGTPLRFEFRSGDNPFDPQVKDSRDAAKKRQLKRTAEARAERRARRK</sequence>
<feature type="binding site" evidence="8">
    <location>
        <begin position="9"/>
        <end position="16"/>
    </location>
    <ligand>
        <name>GTP</name>
        <dbReference type="ChEBI" id="CHEBI:37565"/>
        <label>1</label>
    </ligand>
</feature>
<feature type="binding site" evidence="8">
    <location>
        <begin position="56"/>
        <end position="60"/>
    </location>
    <ligand>
        <name>GTP</name>
        <dbReference type="ChEBI" id="CHEBI:37565"/>
        <label>1</label>
    </ligand>
</feature>
<evidence type="ECO:0000256" key="6">
    <source>
        <dbReference type="ARBA" id="ARBA00023134"/>
    </source>
</evidence>
<evidence type="ECO:0000256" key="5">
    <source>
        <dbReference type="ARBA" id="ARBA00022741"/>
    </source>
</evidence>
<dbReference type="PROSITE" id="PS51712">
    <property type="entry name" value="G_ENGA"/>
    <property type="match status" value="2"/>
</dbReference>
<protein>
    <recommendedName>
        <fullName evidence="2 8">GTPase Der</fullName>
    </recommendedName>
    <alternativeName>
        <fullName evidence="7 8">GTP-binding protein EngA</fullName>
    </alternativeName>
</protein>
<dbReference type="Gene3D" id="3.30.300.20">
    <property type="match status" value="1"/>
</dbReference>
<keyword evidence="6 8" id="KW-0342">GTP-binding</keyword>
<evidence type="ECO:0000256" key="10">
    <source>
        <dbReference type="RuleBase" id="RU004481"/>
    </source>
</evidence>
<evidence type="ECO:0000256" key="9">
    <source>
        <dbReference type="PROSITE-ProRule" id="PRU01049"/>
    </source>
</evidence>
<organism evidence="13 14">
    <name type="scientific">Allopseudospirillum japonicum</name>
    <dbReference type="NCBI Taxonomy" id="64971"/>
    <lineage>
        <taxon>Bacteria</taxon>
        <taxon>Pseudomonadati</taxon>
        <taxon>Pseudomonadota</taxon>
        <taxon>Gammaproteobacteria</taxon>
        <taxon>Oceanospirillales</taxon>
        <taxon>Oceanospirillaceae</taxon>
        <taxon>Allopseudospirillum</taxon>
    </lineage>
</organism>
<evidence type="ECO:0000256" key="11">
    <source>
        <dbReference type="SAM" id="MobiDB-lite"/>
    </source>
</evidence>
<name>A0A1H6S0R2_9GAMM</name>
<accession>A0A1H6S0R2</accession>
<dbReference type="PANTHER" id="PTHR43834:SF6">
    <property type="entry name" value="GTPASE DER"/>
    <property type="match status" value="1"/>
</dbReference>
<dbReference type="GO" id="GO:0042254">
    <property type="term" value="P:ribosome biogenesis"/>
    <property type="evidence" value="ECO:0007669"/>
    <property type="project" value="UniProtKB-KW"/>
</dbReference>
<dbReference type="OrthoDB" id="9805918at2"/>
<dbReference type="InterPro" id="IPR006073">
    <property type="entry name" value="GTP-bd"/>
</dbReference>
<dbReference type="NCBIfam" id="TIGR03594">
    <property type="entry name" value="GTPase_EngA"/>
    <property type="match status" value="1"/>
</dbReference>
<keyword evidence="3 8" id="KW-0690">Ribosome biogenesis</keyword>
<evidence type="ECO:0000313" key="13">
    <source>
        <dbReference type="EMBL" id="SEI57620.1"/>
    </source>
</evidence>
<evidence type="ECO:0000256" key="4">
    <source>
        <dbReference type="ARBA" id="ARBA00022737"/>
    </source>
</evidence>
<dbReference type="InterPro" id="IPR005225">
    <property type="entry name" value="Small_GTP-bd"/>
</dbReference>
<reference evidence="14" key="1">
    <citation type="submission" date="2016-10" db="EMBL/GenBank/DDBJ databases">
        <authorList>
            <person name="Varghese N."/>
            <person name="Submissions S."/>
        </authorList>
    </citation>
    <scope>NUCLEOTIDE SEQUENCE [LARGE SCALE GENOMIC DNA]</scope>
    <source>
        <strain evidence="14">DSM 7165</strain>
    </source>
</reference>
<dbReference type="GO" id="GO:0043022">
    <property type="term" value="F:ribosome binding"/>
    <property type="evidence" value="ECO:0007669"/>
    <property type="project" value="TreeGrafter"/>
</dbReference>
<dbReference type="Pfam" id="PF14714">
    <property type="entry name" value="KH_dom-like"/>
    <property type="match status" value="1"/>
</dbReference>
<dbReference type="InterPro" id="IPR015946">
    <property type="entry name" value="KH_dom-like_a/b"/>
</dbReference>
<dbReference type="EMBL" id="FNYH01000004">
    <property type="protein sequence ID" value="SEI57620.1"/>
    <property type="molecule type" value="Genomic_DNA"/>
</dbReference>
<feature type="compositionally biased region" description="Basic and acidic residues" evidence="11">
    <location>
        <begin position="479"/>
        <end position="501"/>
    </location>
</feature>
<dbReference type="CDD" id="cd01894">
    <property type="entry name" value="EngA1"/>
    <property type="match status" value="1"/>
</dbReference>
<dbReference type="FunFam" id="3.40.50.300:FF:000040">
    <property type="entry name" value="GTPase Der"/>
    <property type="match status" value="1"/>
</dbReference>
<feature type="region of interest" description="Disordered" evidence="11">
    <location>
        <begin position="471"/>
        <end position="507"/>
    </location>
</feature>
<dbReference type="HAMAP" id="MF_00195">
    <property type="entry name" value="GTPase_Der"/>
    <property type="match status" value="1"/>
</dbReference>
<keyword evidence="14" id="KW-1185">Reference proteome</keyword>